<reference evidence="1" key="2">
    <citation type="submission" date="2021-02" db="EMBL/GenBank/DDBJ databases">
        <authorList>
            <person name="Kimball J.A."/>
            <person name="Haas M.W."/>
            <person name="Macchietto M."/>
            <person name="Kono T."/>
            <person name="Duquette J."/>
            <person name="Shao M."/>
        </authorList>
    </citation>
    <scope>NUCLEOTIDE SEQUENCE</scope>
    <source>
        <tissue evidence="1">Fresh leaf tissue</tissue>
    </source>
</reference>
<gene>
    <name evidence="1" type="ORF">GUJ93_ZPchr0001g32000</name>
</gene>
<comment type="caution">
    <text evidence="1">The sequence shown here is derived from an EMBL/GenBank/DDBJ whole genome shotgun (WGS) entry which is preliminary data.</text>
</comment>
<name>A0A8J5RMP4_ZIZPA</name>
<organism evidence="1 2">
    <name type="scientific">Zizania palustris</name>
    <name type="common">Northern wild rice</name>
    <dbReference type="NCBI Taxonomy" id="103762"/>
    <lineage>
        <taxon>Eukaryota</taxon>
        <taxon>Viridiplantae</taxon>
        <taxon>Streptophyta</taxon>
        <taxon>Embryophyta</taxon>
        <taxon>Tracheophyta</taxon>
        <taxon>Spermatophyta</taxon>
        <taxon>Magnoliopsida</taxon>
        <taxon>Liliopsida</taxon>
        <taxon>Poales</taxon>
        <taxon>Poaceae</taxon>
        <taxon>BOP clade</taxon>
        <taxon>Oryzoideae</taxon>
        <taxon>Oryzeae</taxon>
        <taxon>Zizaniinae</taxon>
        <taxon>Zizania</taxon>
    </lineage>
</organism>
<dbReference type="EMBL" id="JAAALK010000288">
    <property type="protein sequence ID" value="KAG8051642.1"/>
    <property type="molecule type" value="Genomic_DNA"/>
</dbReference>
<accession>A0A8J5RMP4</accession>
<evidence type="ECO:0000313" key="2">
    <source>
        <dbReference type="Proteomes" id="UP000729402"/>
    </source>
</evidence>
<sequence>MPKRQACVRTRGKLPRRFARAGTETRNSGWHACSLNCEEPYGTELSVVTSSDKEVVCLHYEVGVLDDKATAIDGEDEDVDVARCGILLPFTCGLWHGAPPPIFYSRRCLLAPVVAIPVVGSCAVLQSCPPSVAQIYAQGALVVASHYQAHRSDTRLGLVARARHGARPGEHRGTGSGGRCQDTRQRWRRRCKWLQ</sequence>
<reference evidence="1" key="1">
    <citation type="journal article" date="2021" name="bioRxiv">
        <title>Whole Genome Assembly and Annotation of Northern Wild Rice, Zizania palustris L., Supports a Whole Genome Duplication in the Zizania Genus.</title>
        <authorList>
            <person name="Haas M."/>
            <person name="Kono T."/>
            <person name="Macchietto M."/>
            <person name="Millas R."/>
            <person name="McGilp L."/>
            <person name="Shao M."/>
            <person name="Duquette J."/>
            <person name="Hirsch C.N."/>
            <person name="Kimball J."/>
        </authorList>
    </citation>
    <scope>NUCLEOTIDE SEQUENCE</scope>
    <source>
        <tissue evidence="1">Fresh leaf tissue</tissue>
    </source>
</reference>
<evidence type="ECO:0000313" key="1">
    <source>
        <dbReference type="EMBL" id="KAG8051642.1"/>
    </source>
</evidence>
<dbReference type="Proteomes" id="UP000729402">
    <property type="component" value="Unassembled WGS sequence"/>
</dbReference>
<proteinExistence type="predicted"/>
<dbReference type="AlphaFoldDB" id="A0A8J5RMP4"/>
<protein>
    <submittedName>
        <fullName evidence="1">Uncharacterized protein</fullName>
    </submittedName>
</protein>
<keyword evidence="2" id="KW-1185">Reference proteome</keyword>